<dbReference type="AlphaFoldDB" id="A0A1I3IW09"/>
<reference evidence="2 3" key="1">
    <citation type="submission" date="2016-10" db="EMBL/GenBank/DDBJ databases">
        <authorList>
            <person name="de Groot N.N."/>
        </authorList>
    </citation>
    <scope>NUCLEOTIDE SEQUENCE [LARGE SCALE GENOMIC DNA]</scope>
    <source>
        <strain evidence="2 3">SP2</strain>
    </source>
</reference>
<evidence type="ECO:0000313" key="2">
    <source>
        <dbReference type="EMBL" id="SFI52121.1"/>
    </source>
</evidence>
<dbReference type="Proteomes" id="UP000182829">
    <property type="component" value="Unassembled WGS sequence"/>
</dbReference>
<dbReference type="EMBL" id="FORO01000001">
    <property type="protein sequence ID" value="SFI52121.1"/>
    <property type="molecule type" value="Genomic_DNA"/>
</dbReference>
<protein>
    <recommendedName>
        <fullName evidence="1">DUF8106 domain-containing protein</fullName>
    </recommendedName>
</protein>
<accession>A0A1I3IW09</accession>
<gene>
    <name evidence="2" type="ORF">SAMN05443661_101129</name>
</gene>
<proteinExistence type="predicted"/>
<dbReference type="Pfam" id="PF26408">
    <property type="entry name" value="DUF8106"/>
    <property type="match status" value="1"/>
</dbReference>
<feature type="domain" description="DUF8106" evidence="1">
    <location>
        <begin position="1"/>
        <end position="40"/>
    </location>
</feature>
<name>A0A1I3IW09_9EURY</name>
<evidence type="ECO:0000313" key="3">
    <source>
        <dbReference type="Proteomes" id="UP000182829"/>
    </source>
</evidence>
<dbReference type="InterPro" id="IPR058419">
    <property type="entry name" value="DUF8106"/>
</dbReference>
<sequence>MLFCLECDDASPIDGNWLRCLRDEHVAYVCPGYGTTIVEQP</sequence>
<organism evidence="2 3">
    <name type="scientific">Natronobacterium gregoryi</name>
    <dbReference type="NCBI Taxonomy" id="44930"/>
    <lineage>
        <taxon>Archaea</taxon>
        <taxon>Methanobacteriati</taxon>
        <taxon>Methanobacteriota</taxon>
        <taxon>Stenosarchaea group</taxon>
        <taxon>Halobacteria</taxon>
        <taxon>Halobacteriales</taxon>
        <taxon>Natrialbaceae</taxon>
        <taxon>Natronobacterium</taxon>
    </lineage>
</organism>
<evidence type="ECO:0000259" key="1">
    <source>
        <dbReference type="Pfam" id="PF26408"/>
    </source>
</evidence>